<name>A0ABD6EKD8_9BILA</name>
<comment type="caution">
    <text evidence="2">The sequence shown here is derived from an EMBL/GenBank/DDBJ whole genome shotgun (WGS) entry which is preliminary data.</text>
</comment>
<feature type="transmembrane region" description="Helical" evidence="1">
    <location>
        <begin position="20"/>
        <end position="37"/>
    </location>
</feature>
<sequence>MFSSLFRISISSGFDMIRKIIVALFFLIQTVNMFYMIPAPGQLFKLRHSKIASPMQRSPRSMGADAQRYPVMLDLPFLTR</sequence>
<dbReference type="AlphaFoldDB" id="A0ABD6EKD8"/>
<proteinExistence type="predicted"/>
<keyword evidence="1" id="KW-0812">Transmembrane</keyword>
<evidence type="ECO:0000313" key="3">
    <source>
        <dbReference type="Proteomes" id="UP001608902"/>
    </source>
</evidence>
<dbReference type="EMBL" id="JBGFUD010003351">
    <property type="protein sequence ID" value="MFH4978624.1"/>
    <property type="molecule type" value="Genomic_DNA"/>
</dbReference>
<gene>
    <name evidence="2" type="ORF">AB6A40_005333</name>
</gene>
<evidence type="ECO:0000256" key="1">
    <source>
        <dbReference type="SAM" id="Phobius"/>
    </source>
</evidence>
<organism evidence="2 3">
    <name type="scientific">Gnathostoma spinigerum</name>
    <dbReference type="NCBI Taxonomy" id="75299"/>
    <lineage>
        <taxon>Eukaryota</taxon>
        <taxon>Metazoa</taxon>
        <taxon>Ecdysozoa</taxon>
        <taxon>Nematoda</taxon>
        <taxon>Chromadorea</taxon>
        <taxon>Rhabditida</taxon>
        <taxon>Spirurina</taxon>
        <taxon>Gnathostomatomorpha</taxon>
        <taxon>Gnathostomatoidea</taxon>
        <taxon>Gnathostomatidae</taxon>
        <taxon>Gnathostoma</taxon>
    </lineage>
</organism>
<keyword evidence="3" id="KW-1185">Reference proteome</keyword>
<protein>
    <submittedName>
        <fullName evidence="2">Uncharacterized protein</fullName>
    </submittedName>
</protein>
<evidence type="ECO:0000313" key="2">
    <source>
        <dbReference type="EMBL" id="MFH4978624.1"/>
    </source>
</evidence>
<keyword evidence="1" id="KW-1133">Transmembrane helix</keyword>
<keyword evidence="1" id="KW-0472">Membrane</keyword>
<reference evidence="2 3" key="1">
    <citation type="submission" date="2024-08" db="EMBL/GenBank/DDBJ databases">
        <title>Gnathostoma spinigerum genome.</title>
        <authorList>
            <person name="Gonzalez-Bertolin B."/>
            <person name="Monzon S."/>
            <person name="Zaballos A."/>
            <person name="Jimenez P."/>
            <person name="Dekumyoy P."/>
            <person name="Varona S."/>
            <person name="Cuesta I."/>
            <person name="Sumanam S."/>
            <person name="Adisakwattana P."/>
            <person name="Gasser R.B."/>
            <person name="Hernandez-Gonzalez A."/>
            <person name="Young N.D."/>
            <person name="Perteguer M.J."/>
        </authorList>
    </citation>
    <scope>NUCLEOTIDE SEQUENCE [LARGE SCALE GENOMIC DNA]</scope>
    <source>
        <strain evidence="2">AL3</strain>
        <tissue evidence="2">Liver</tissue>
    </source>
</reference>
<dbReference type="Proteomes" id="UP001608902">
    <property type="component" value="Unassembled WGS sequence"/>
</dbReference>
<accession>A0ABD6EKD8</accession>